<feature type="region of interest" description="Disordered" evidence="1">
    <location>
        <begin position="20"/>
        <end position="47"/>
    </location>
</feature>
<evidence type="ECO:0000313" key="3">
    <source>
        <dbReference type="Proteomes" id="UP000054217"/>
    </source>
</evidence>
<reference evidence="3" key="2">
    <citation type="submission" date="2015-01" db="EMBL/GenBank/DDBJ databases">
        <title>Evolutionary Origins and Diversification of the Mycorrhizal Mutualists.</title>
        <authorList>
            <consortium name="DOE Joint Genome Institute"/>
            <consortium name="Mycorrhizal Genomics Consortium"/>
            <person name="Kohler A."/>
            <person name="Kuo A."/>
            <person name="Nagy L.G."/>
            <person name="Floudas D."/>
            <person name="Copeland A."/>
            <person name="Barry K.W."/>
            <person name="Cichocki N."/>
            <person name="Veneault-Fourrey C."/>
            <person name="LaButti K."/>
            <person name="Lindquist E.A."/>
            <person name="Lipzen A."/>
            <person name="Lundell T."/>
            <person name="Morin E."/>
            <person name="Murat C."/>
            <person name="Riley R."/>
            <person name="Ohm R."/>
            <person name="Sun H."/>
            <person name="Tunlid A."/>
            <person name="Henrissat B."/>
            <person name="Grigoriev I.V."/>
            <person name="Hibbett D.S."/>
            <person name="Martin F."/>
        </authorList>
    </citation>
    <scope>NUCLEOTIDE SEQUENCE [LARGE SCALE GENOMIC DNA]</scope>
    <source>
        <strain evidence="3">Marx 270</strain>
    </source>
</reference>
<sequence>MSALRGWYVKGPPVQEMLKGEHSTAAPTDMENASPINRSEERSKINPRRCVERILANKRSERQGI</sequence>
<evidence type="ECO:0000313" key="2">
    <source>
        <dbReference type="EMBL" id="KIO00366.1"/>
    </source>
</evidence>
<dbReference type="Proteomes" id="UP000054217">
    <property type="component" value="Unassembled WGS sequence"/>
</dbReference>
<reference evidence="2 3" key="1">
    <citation type="submission" date="2014-04" db="EMBL/GenBank/DDBJ databases">
        <authorList>
            <consortium name="DOE Joint Genome Institute"/>
            <person name="Kuo A."/>
            <person name="Kohler A."/>
            <person name="Costa M.D."/>
            <person name="Nagy L.G."/>
            <person name="Floudas D."/>
            <person name="Copeland A."/>
            <person name="Barry K.W."/>
            <person name="Cichocki N."/>
            <person name="Veneault-Fourrey C."/>
            <person name="LaButti K."/>
            <person name="Lindquist E.A."/>
            <person name="Lipzen A."/>
            <person name="Lundell T."/>
            <person name="Morin E."/>
            <person name="Murat C."/>
            <person name="Sun H."/>
            <person name="Tunlid A."/>
            <person name="Henrissat B."/>
            <person name="Grigoriev I.V."/>
            <person name="Hibbett D.S."/>
            <person name="Martin F."/>
            <person name="Nordberg H.P."/>
            <person name="Cantor M.N."/>
            <person name="Hua S.X."/>
        </authorList>
    </citation>
    <scope>NUCLEOTIDE SEQUENCE [LARGE SCALE GENOMIC DNA]</scope>
    <source>
        <strain evidence="2 3">Marx 270</strain>
    </source>
</reference>
<dbReference type="HOGENOM" id="CLU_2850668_0_0_1"/>
<dbReference type="AlphaFoldDB" id="A0A0C3NYL7"/>
<organism evidence="2 3">
    <name type="scientific">Pisolithus tinctorius Marx 270</name>
    <dbReference type="NCBI Taxonomy" id="870435"/>
    <lineage>
        <taxon>Eukaryota</taxon>
        <taxon>Fungi</taxon>
        <taxon>Dikarya</taxon>
        <taxon>Basidiomycota</taxon>
        <taxon>Agaricomycotina</taxon>
        <taxon>Agaricomycetes</taxon>
        <taxon>Agaricomycetidae</taxon>
        <taxon>Boletales</taxon>
        <taxon>Sclerodermatineae</taxon>
        <taxon>Pisolithaceae</taxon>
        <taxon>Pisolithus</taxon>
    </lineage>
</organism>
<feature type="compositionally biased region" description="Basic and acidic residues" evidence="1">
    <location>
        <begin position="38"/>
        <end position="47"/>
    </location>
</feature>
<keyword evidence="3" id="KW-1185">Reference proteome</keyword>
<proteinExistence type="predicted"/>
<name>A0A0C3NYL7_PISTI</name>
<evidence type="ECO:0000256" key="1">
    <source>
        <dbReference type="SAM" id="MobiDB-lite"/>
    </source>
</evidence>
<dbReference type="EMBL" id="KN831996">
    <property type="protein sequence ID" value="KIO00366.1"/>
    <property type="molecule type" value="Genomic_DNA"/>
</dbReference>
<accession>A0A0C3NYL7</accession>
<dbReference type="InParanoid" id="A0A0C3NYL7"/>
<gene>
    <name evidence="2" type="ORF">M404DRAFT_1003815</name>
</gene>
<protein>
    <submittedName>
        <fullName evidence="2">Uncharacterized protein</fullName>
    </submittedName>
</protein>